<evidence type="ECO:0000313" key="3">
    <source>
        <dbReference type="EMBL" id="SDG94770.1"/>
    </source>
</evidence>
<dbReference type="Pfam" id="PF02384">
    <property type="entry name" value="N6_Mtase"/>
    <property type="match status" value="1"/>
</dbReference>
<sequence length="283" mass="30714">MARKTTRTPSTPFEAFKAHVGRFAQRHPFRSGVKEVLDDLVQVTFNLLPPILLVNYAAGGSVWFDSQLVVELEDYRGHPEAWAELGDLGSDYLALVASAVPFADLLSDLYGGSIAKQQAAAKAQHMTPADMADLLAPFANGADDHGPRRLGDPTCGSGALLLAELRNRLNRHGKAGVANTFVVANDIDPAMVKLATLQITMSSLLHKVPLGCLRMHRADLIKDYHTDGTRVVTVHPSVEKSHAYGFWEDGELRKVEVEVPPLVRVFAALLAADIKANAAHRKA</sequence>
<dbReference type="GO" id="GO:0008170">
    <property type="term" value="F:N-methyltransferase activity"/>
    <property type="evidence" value="ECO:0007669"/>
    <property type="project" value="InterPro"/>
</dbReference>
<proteinExistence type="inferred from homology"/>
<dbReference type="OrthoDB" id="9784823at2"/>
<evidence type="ECO:0000256" key="1">
    <source>
        <dbReference type="ARBA" id="ARBA00006594"/>
    </source>
</evidence>
<accession>A0A1G7YFW2</accession>
<dbReference type="EMBL" id="FNCJ01000006">
    <property type="protein sequence ID" value="SDG94770.1"/>
    <property type="molecule type" value="Genomic_DNA"/>
</dbReference>
<feature type="domain" description="DNA methylase adenine-specific" evidence="2">
    <location>
        <begin position="104"/>
        <end position="201"/>
    </location>
</feature>
<keyword evidence="3" id="KW-0808">Transferase</keyword>
<dbReference type="Gene3D" id="3.40.50.150">
    <property type="entry name" value="Vaccinia Virus protein VP39"/>
    <property type="match status" value="1"/>
</dbReference>
<dbReference type="InterPro" id="IPR003356">
    <property type="entry name" value="DNA_methylase_A-5"/>
</dbReference>
<reference evidence="3 4" key="1">
    <citation type="submission" date="2016-10" db="EMBL/GenBank/DDBJ databases">
        <authorList>
            <person name="de Groot N.N."/>
        </authorList>
    </citation>
    <scope>NUCLEOTIDE SEQUENCE [LARGE SCALE GENOMIC DNA]</scope>
    <source>
        <strain evidence="3 4">LMG 2247</strain>
    </source>
</reference>
<comment type="similarity">
    <text evidence="1">Belongs to the N(4)/N(6)-methyltransferase family.</text>
</comment>
<dbReference type="Proteomes" id="UP000199706">
    <property type="component" value="Unassembled WGS sequence"/>
</dbReference>
<dbReference type="SUPFAM" id="SSF53335">
    <property type="entry name" value="S-adenosyl-L-methionine-dependent methyltransferases"/>
    <property type="match status" value="1"/>
</dbReference>
<gene>
    <name evidence="3" type="ORF">SAMN05216466_106150</name>
</gene>
<organism evidence="3 4">
    <name type="scientific">Paraburkholderia phenazinium</name>
    <dbReference type="NCBI Taxonomy" id="60549"/>
    <lineage>
        <taxon>Bacteria</taxon>
        <taxon>Pseudomonadati</taxon>
        <taxon>Pseudomonadota</taxon>
        <taxon>Betaproteobacteria</taxon>
        <taxon>Burkholderiales</taxon>
        <taxon>Burkholderiaceae</taxon>
        <taxon>Paraburkholderia</taxon>
    </lineage>
</organism>
<protein>
    <submittedName>
        <fullName evidence="3">N-6 DNA Methylase</fullName>
    </submittedName>
</protein>
<dbReference type="GO" id="GO:0003677">
    <property type="term" value="F:DNA binding"/>
    <property type="evidence" value="ECO:0007669"/>
    <property type="project" value="InterPro"/>
</dbReference>
<dbReference type="InterPro" id="IPR029063">
    <property type="entry name" value="SAM-dependent_MTases_sf"/>
</dbReference>
<dbReference type="RefSeq" id="WP_090685432.1">
    <property type="nucleotide sequence ID" value="NZ_FNCJ01000006.1"/>
</dbReference>
<dbReference type="AlphaFoldDB" id="A0A1G7YFW2"/>
<evidence type="ECO:0000313" key="4">
    <source>
        <dbReference type="Proteomes" id="UP000199706"/>
    </source>
</evidence>
<keyword evidence="3" id="KW-0489">Methyltransferase</keyword>
<evidence type="ECO:0000259" key="2">
    <source>
        <dbReference type="Pfam" id="PF02384"/>
    </source>
</evidence>
<dbReference type="GO" id="GO:0032259">
    <property type="term" value="P:methylation"/>
    <property type="evidence" value="ECO:0007669"/>
    <property type="project" value="UniProtKB-KW"/>
</dbReference>
<name>A0A1G7YFW2_9BURK</name>